<feature type="non-terminal residue" evidence="7">
    <location>
        <position position="1"/>
    </location>
</feature>
<dbReference type="InterPro" id="IPR054352">
    <property type="entry name" value="ACT_Aspartokinase"/>
</dbReference>
<dbReference type="VEuPathDB" id="ToxoDB:TGP89_227090B"/>
<dbReference type="Gene3D" id="3.30.70.260">
    <property type="match status" value="2"/>
</dbReference>
<keyword evidence="4 7" id="KW-0418">Kinase</keyword>
<comment type="caution">
    <text evidence="7">The sequence shown here is derived from an EMBL/GenBank/DDBJ whole genome shotgun (WGS) entry which is preliminary data.</text>
</comment>
<dbReference type="AlphaFoldDB" id="A0A086KDD9"/>
<gene>
    <name evidence="7" type="ORF">TGP89_227090B</name>
</gene>
<reference evidence="7 8" key="1">
    <citation type="submission" date="2014-03" db="EMBL/GenBank/DDBJ databases">
        <authorList>
            <person name="Sibley D."/>
            <person name="Venepally P."/>
            <person name="Karamycheva S."/>
            <person name="Hadjithomas M."/>
            <person name="Khan A."/>
            <person name="Brunk B."/>
            <person name="Roos D."/>
            <person name="Caler E."/>
            <person name="Lorenzi H."/>
        </authorList>
    </citation>
    <scope>NUCLEOTIDE SEQUENCE [LARGE SCALE GENOMIC DNA]</scope>
    <source>
        <strain evidence="8">p89</strain>
    </source>
</reference>
<organism evidence="7 8">
    <name type="scientific">Toxoplasma gondii p89</name>
    <dbReference type="NCBI Taxonomy" id="943119"/>
    <lineage>
        <taxon>Eukaryota</taxon>
        <taxon>Sar</taxon>
        <taxon>Alveolata</taxon>
        <taxon>Apicomplexa</taxon>
        <taxon>Conoidasida</taxon>
        <taxon>Coccidia</taxon>
        <taxon>Eucoccidiorida</taxon>
        <taxon>Eimeriorina</taxon>
        <taxon>Sarcocystidae</taxon>
        <taxon>Toxoplasma</taxon>
    </lineage>
</organism>
<accession>A0A086KDD9</accession>
<evidence type="ECO:0000313" key="7">
    <source>
        <dbReference type="EMBL" id="KFG42407.1"/>
    </source>
</evidence>
<dbReference type="Pfam" id="PF22468">
    <property type="entry name" value="ACT_9"/>
    <property type="match status" value="1"/>
</dbReference>
<evidence type="ECO:0000256" key="1">
    <source>
        <dbReference type="ARBA" id="ARBA00010122"/>
    </source>
</evidence>
<dbReference type="GO" id="GO:0009089">
    <property type="term" value="P:lysine biosynthetic process via diaminopimelate"/>
    <property type="evidence" value="ECO:0007669"/>
    <property type="project" value="TreeGrafter"/>
</dbReference>
<evidence type="ECO:0000313" key="8">
    <source>
        <dbReference type="Proteomes" id="UP000028828"/>
    </source>
</evidence>
<dbReference type="InterPro" id="IPR045865">
    <property type="entry name" value="ACT-like_dom_sf"/>
</dbReference>
<keyword evidence="5" id="KW-0067">ATP-binding</keyword>
<protein>
    <recommendedName>
        <fullName evidence="2">aspartate kinase</fullName>
        <ecNumber evidence="2">2.7.2.4</ecNumber>
    </recommendedName>
</protein>
<evidence type="ECO:0000256" key="2">
    <source>
        <dbReference type="ARBA" id="ARBA00013059"/>
    </source>
</evidence>
<dbReference type="PANTHER" id="PTHR21499:SF59">
    <property type="entry name" value="ASPARTOKINASE"/>
    <property type="match status" value="1"/>
</dbReference>
<dbReference type="GO" id="GO:0009090">
    <property type="term" value="P:homoserine biosynthetic process"/>
    <property type="evidence" value="ECO:0007669"/>
    <property type="project" value="TreeGrafter"/>
</dbReference>
<name>A0A086KDD9_TOXGO</name>
<sequence>VVATSEVSVSLSLEKNTSENKIEKLQECLSSFSTTSVRRGKALVSIVGNLERCNEIVARTCIALTKIGVTVQLISCGTSKVNFTFCVEDADVYRVVQAVHDALFAETPTTASTPSLESLTL</sequence>
<feature type="domain" description="Aspartokinase ACT" evidence="6">
    <location>
        <begin position="44"/>
        <end position="103"/>
    </location>
</feature>
<evidence type="ECO:0000259" key="6">
    <source>
        <dbReference type="Pfam" id="PF22468"/>
    </source>
</evidence>
<dbReference type="PANTHER" id="PTHR21499">
    <property type="entry name" value="ASPARTATE KINASE"/>
    <property type="match status" value="1"/>
</dbReference>
<dbReference type="GO" id="GO:0004072">
    <property type="term" value="F:aspartate kinase activity"/>
    <property type="evidence" value="ECO:0007669"/>
    <property type="project" value="UniProtKB-EC"/>
</dbReference>
<evidence type="ECO:0000256" key="4">
    <source>
        <dbReference type="ARBA" id="ARBA00022777"/>
    </source>
</evidence>
<dbReference type="EMBL" id="AEYI02001023">
    <property type="protein sequence ID" value="KFG42407.1"/>
    <property type="molecule type" value="Genomic_DNA"/>
</dbReference>
<keyword evidence="7" id="KW-0808">Transferase</keyword>
<dbReference type="GO" id="GO:0005829">
    <property type="term" value="C:cytosol"/>
    <property type="evidence" value="ECO:0007669"/>
    <property type="project" value="TreeGrafter"/>
</dbReference>
<comment type="similarity">
    <text evidence="1">Belongs to the aspartokinase family.</text>
</comment>
<proteinExistence type="inferred from homology"/>
<evidence type="ECO:0000256" key="5">
    <source>
        <dbReference type="ARBA" id="ARBA00022840"/>
    </source>
</evidence>
<dbReference type="SUPFAM" id="SSF55021">
    <property type="entry name" value="ACT-like"/>
    <property type="match status" value="1"/>
</dbReference>
<keyword evidence="3" id="KW-0547">Nucleotide-binding</keyword>
<evidence type="ECO:0000256" key="3">
    <source>
        <dbReference type="ARBA" id="ARBA00022741"/>
    </source>
</evidence>
<dbReference type="Proteomes" id="UP000028828">
    <property type="component" value="Unassembled WGS sequence"/>
</dbReference>
<dbReference type="GO" id="GO:0005524">
    <property type="term" value="F:ATP binding"/>
    <property type="evidence" value="ECO:0007669"/>
    <property type="project" value="UniProtKB-KW"/>
</dbReference>
<dbReference type="EC" id="2.7.2.4" evidence="2"/>